<protein>
    <recommendedName>
        <fullName evidence="4">Transmembrane protein</fullName>
    </recommendedName>
</protein>
<sequence>MEHESHQHHHPHGTGIRWLDISLAVAAGVVSLVSLWLGLHSAHSMEKLVAANSYPYVELARNMSSVDKDPETGFSRKRVEYILINSGIGPARVEWVQLMYKGEPMADLSQLLETCCAMTEESFVPMNRRGNVVNSLVRPGDIMSMFTAEEPRTPNPVFDALHRSMSDIDLAACYCSVFDECYVRQDDAKKPKPVDQCTPPGVTFRPDFKT</sequence>
<organism evidence="2 3">
    <name type="scientific">Massilia varians</name>
    <dbReference type="NCBI Taxonomy" id="457921"/>
    <lineage>
        <taxon>Bacteria</taxon>
        <taxon>Pseudomonadati</taxon>
        <taxon>Pseudomonadota</taxon>
        <taxon>Betaproteobacteria</taxon>
        <taxon>Burkholderiales</taxon>
        <taxon>Oxalobacteraceae</taxon>
        <taxon>Telluria group</taxon>
        <taxon>Massilia</taxon>
    </lineage>
</organism>
<keyword evidence="1" id="KW-1133">Transmembrane helix</keyword>
<proteinExistence type="predicted"/>
<feature type="transmembrane region" description="Helical" evidence="1">
    <location>
        <begin position="21"/>
        <end position="39"/>
    </location>
</feature>
<evidence type="ECO:0000313" key="3">
    <source>
        <dbReference type="Proteomes" id="UP001163336"/>
    </source>
</evidence>
<accession>A0ABN6T8M6</accession>
<name>A0ABN6T8M6_9BURK</name>
<dbReference type="RefSeq" id="WP_281912973.1">
    <property type="nucleotide sequence ID" value="NZ_AP026966.1"/>
</dbReference>
<keyword evidence="1" id="KW-0812">Transmembrane</keyword>
<evidence type="ECO:0000313" key="2">
    <source>
        <dbReference type="EMBL" id="BDT57653.1"/>
    </source>
</evidence>
<reference evidence="2" key="1">
    <citation type="submission" date="2022-11" db="EMBL/GenBank/DDBJ databases">
        <title>Isolation and characterization of PLA-degrading bacterium Massilia sp. from Antarctic soil.</title>
        <authorList>
            <person name="Sato K."/>
            <person name="Gomez-Fuentes C."/>
            <person name="Ahmad S.A."/>
            <person name="Zulkharnain A."/>
        </authorList>
    </citation>
    <scope>NUCLEOTIDE SEQUENCE</scope>
    <source>
        <strain evidence="2">N-3</strain>
    </source>
</reference>
<keyword evidence="1" id="KW-0472">Membrane</keyword>
<evidence type="ECO:0008006" key="4">
    <source>
        <dbReference type="Google" id="ProtNLM"/>
    </source>
</evidence>
<dbReference type="Proteomes" id="UP001163336">
    <property type="component" value="Chromosome"/>
</dbReference>
<evidence type="ECO:0000256" key="1">
    <source>
        <dbReference type="SAM" id="Phobius"/>
    </source>
</evidence>
<gene>
    <name evidence="2" type="ORF">MasN3_11470</name>
</gene>
<dbReference type="EMBL" id="AP026966">
    <property type="protein sequence ID" value="BDT57653.1"/>
    <property type="molecule type" value="Genomic_DNA"/>
</dbReference>
<keyword evidence="3" id="KW-1185">Reference proteome</keyword>